<reference evidence="6 7" key="1">
    <citation type="submission" date="2018-10" db="EMBL/GenBank/DDBJ databases">
        <title>Dokdonia luteus sp. nov., isolated from sea water.</title>
        <authorList>
            <person name="Zhou L.Y."/>
            <person name="Du Z.J."/>
        </authorList>
    </citation>
    <scope>NUCLEOTIDE SEQUENCE [LARGE SCALE GENOMIC DNA]</scope>
    <source>
        <strain evidence="6 7">SH27</strain>
    </source>
</reference>
<organism evidence="6 7">
    <name type="scientific">Dokdonia sinensis</name>
    <dbReference type="NCBI Taxonomy" id="2479847"/>
    <lineage>
        <taxon>Bacteria</taxon>
        <taxon>Pseudomonadati</taxon>
        <taxon>Bacteroidota</taxon>
        <taxon>Flavobacteriia</taxon>
        <taxon>Flavobacteriales</taxon>
        <taxon>Flavobacteriaceae</taxon>
        <taxon>Dokdonia</taxon>
    </lineage>
</organism>
<dbReference type="InterPro" id="IPR019109">
    <property type="entry name" value="MamF_MmsF"/>
</dbReference>
<accession>A0A3M0GEG0</accession>
<evidence type="ECO:0000256" key="1">
    <source>
        <dbReference type="ARBA" id="ARBA00004141"/>
    </source>
</evidence>
<evidence type="ECO:0000313" key="7">
    <source>
        <dbReference type="Proteomes" id="UP000281985"/>
    </source>
</evidence>
<keyword evidence="2 5" id="KW-0812">Transmembrane</keyword>
<comment type="caution">
    <text evidence="6">The sequence shown here is derived from an EMBL/GenBank/DDBJ whole genome shotgun (WGS) entry which is preliminary data.</text>
</comment>
<proteinExistence type="predicted"/>
<dbReference type="RefSeq" id="WP_121917187.1">
    <property type="nucleotide sequence ID" value="NZ_REFV01000006.1"/>
</dbReference>
<sequence>MTEETIFEGKPAAALSYFTFIGLIIAYFMNADKKNPFASFHIRQSLGLTLGYFLVMLPLGFFDSWLISGPFMFAFFALWLYGIVSAFQGQTKPVPIVGEFIQKTFTVNN</sequence>
<evidence type="ECO:0008006" key="8">
    <source>
        <dbReference type="Google" id="ProtNLM"/>
    </source>
</evidence>
<evidence type="ECO:0000256" key="4">
    <source>
        <dbReference type="ARBA" id="ARBA00023136"/>
    </source>
</evidence>
<dbReference type="Pfam" id="PF09685">
    <property type="entry name" value="MamF_MmsF"/>
    <property type="match status" value="1"/>
</dbReference>
<name>A0A3M0GEG0_9FLAO</name>
<keyword evidence="4 5" id="KW-0472">Membrane</keyword>
<protein>
    <recommendedName>
        <fullName evidence="8">DUF4870 domain-containing protein</fullName>
    </recommendedName>
</protein>
<dbReference type="AlphaFoldDB" id="A0A3M0GEG0"/>
<dbReference type="OrthoDB" id="6400719at2"/>
<feature type="transmembrane region" description="Helical" evidence="5">
    <location>
        <begin position="67"/>
        <end position="87"/>
    </location>
</feature>
<evidence type="ECO:0000256" key="3">
    <source>
        <dbReference type="ARBA" id="ARBA00022989"/>
    </source>
</evidence>
<gene>
    <name evidence="6" type="ORF">EAX61_08165</name>
</gene>
<dbReference type="EMBL" id="REFV01000006">
    <property type="protein sequence ID" value="RMB59549.1"/>
    <property type="molecule type" value="Genomic_DNA"/>
</dbReference>
<keyword evidence="3 5" id="KW-1133">Transmembrane helix</keyword>
<evidence type="ECO:0000256" key="2">
    <source>
        <dbReference type="ARBA" id="ARBA00022692"/>
    </source>
</evidence>
<comment type="subcellular location">
    <subcellularLocation>
        <location evidence="1">Membrane</location>
        <topology evidence="1">Multi-pass membrane protein</topology>
    </subcellularLocation>
</comment>
<evidence type="ECO:0000256" key="5">
    <source>
        <dbReference type="SAM" id="Phobius"/>
    </source>
</evidence>
<dbReference type="Proteomes" id="UP000281985">
    <property type="component" value="Unassembled WGS sequence"/>
</dbReference>
<keyword evidence="7" id="KW-1185">Reference proteome</keyword>
<evidence type="ECO:0000313" key="6">
    <source>
        <dbReference type="EMBL" id="RMB59549.1"/>
    </source>
</evidence>
<feature type="transmembrane region" description="Helical" evidence="5">
    <location>
        <begin position="12"/>
        <end position="30"/>
    </location>
</feature>